<dbReference type="Proteomes" id="UP000049023">
    <property type="component" value="Unassembled WGS sequence"/>
</dbReference>
<gene>
    <name evidence="3" type="ORF">ERS007739_04486</name>
    <name evidence="2" type="ORF">ERS027661_04041</name>
</gene>
<evidence type="ECO:0000313" key="4">
    <source>
        <dbReference type="Proteomes" id="UP000039021"/>
    </source>
</evidence>
<evidence type="ECO:0000313" key="2">
    <source>
        <dbReference type="EMBL" id="CKT18909.1"/>
    </source>
</evidence>
<proteinExistence type="predicted"/>
<accession>A0A655AMM5</accession>
<dbReference type="EMBL" id="CNFU01001219">
    <property type="protein sequence ID" value="CKT18909.1"/>
    <property type="molecule type" value="Genomic_DNA"/>
</dbReference>
<feature type="region of interest" description="Disordered" evidence="1">
    <location>
        <begin position="48"/>
        <end position="99"/>
    </location>
</feature>
<reference evidence="4 5" key="2">
    <citation type="submission" date="2015-03" db="EMBL/GenBank/DDBJ databases">
        <authorList>
            <consortium name="Pathogen Informatics"/>
        </authorList>
    </citation>
    <scope>NUCLEOTIDE SEQUENCE [LARGE SCALE GENOMIC DNA]</scope>
    <source>
        <strain evidence="2 5">Bir 187</strain>
        <strain evidence="4">N09902308</strain>
    </source>
</reference>
<evidence type="ECO:0000313" key="3">
    <source>
        <dbReference type="EMBL" id="CPA27780.1"/>
    </source>
</evidence>
<reference evidence="3" key="1">
    <citation type="submission" date="2015-03" db="EMBL/GenBank/DDBJ databases">
        <authorList>
            <consortium name="Pathogen Informatics"/>
            <person name="Murphy D."/>
        </authorList>
    </citation>
    <scope>NUCLEOTIDE SEQUENCE</scope>
    <source>
        <strain evidence="3">N09902308</strain>
    </source>
</reference>
<evidence type="ECO:0000313" key="5">
    <source>
        <dbReference type="Proteomes" id="UP000049023"/>
    </source>
</evidence>
<evidence type="ECO:0000256" key="1">
    <source>
        <dbReference type="SAM" id="MobiDB-lite"/>
    </source>
</evidence>
<dbReference type="AlphaFoldDB" id="A0A655AMM5"/>
<dbReference type="EMBL" id="CSBK01002826">
    <property type="protein sequence ID" value="CPA27780.1"/>
    <property type="molecule type" value="Genomic_DNA"/>
</dbReference>
<feature type="compositionally biased region" description="Basic and acidic residues" evidence="1">
    <location>
        <begin position="87"/>
        <end position="99"/>
    </location>
</feature>
<name>A0A655AMM5_MYCTX</name>
<sequence>MAQQRRELNDVNHVVAFYGHRPGDRSRPVRSAEKLHRHHRDTVLHADATPGSVVGQGNWVIPFDGTPTPQPQYRPRPRRLTPPLYEHQGDADHDSHDRT</sequence>
<organism evidence="2 5">
    <name type="scientific">Mycobacterium tuberculosis</name>
    <dbReference type="NCBI Taxonomy" id="1773"/>
    <lineage>
        <taxon>Bacteria</taxon>
        <taxon>Bacillati</taxon>
        <taxon>Actinomycetota</taxon>
        <taxon>Actinomycetes</taxon>
        <taxon>Mycobacteriales</taxon>
        <taxon>Mycobacteriaceae</taxon>
        <taxon>Mycobacterium</taxon>
        <taxon>Mycobacterium tuberculosis complex</taxon>
    </lineage>
</organism>
<protein>
    <submittedName>
        <fullName evidence="2">Uncharacterized protein</fullName>
    </submittedName>
</protein>
<dbReference type="Proteomes" id="UP000039021">
    <property type="component" value="Unassembled WGS sequence"/>
</dbReference>